<reference evidence="1 2" key="1">
    <citation type="journal article" date="2010" name="Plant Cell">
        <title>The Chlorella variabilis NC64A genome reveals adaptation to photosymbiosis, coevolution with viruses, and cryptic sex.</title>
        <authorList>
            <person name="Blanc G."/>
            <person name="Duncan G."/>
            <person name="Agarkova I."/>
            <person name="Borodovsky M."/>
            <person name="Gurnon J."/>
            <person name="Kuo A."/>
            <person name="Lindquist E."/>
            <person name="Lucas S."/>
            <person name="Pangilinan J."/>
            <person name="Polle J."/>
            <person name="Salamov A."/>
            <person name="Terry A."/>
            <person name="Yamada T."/>
            <person name="Dunigan D.D."/>
            <person name="Grigoriev I.V."/>
            <person name="Claverie J.M."/>
            <person name="Van Etten J.L."/>
        </authorList>
    </citation>
    <scope>NUCLEOTIDE SEQUENCE [LARGE SCALE GENOMIC DNA]</scope>
    <source>
        <strain evidence="1 2">NC64A</strain>
    </source>
</reference>
<protein>
    <submittedName>
        <fullName evidence="1">Uncharacterized protein</fullName>
    </submittedName>
</protein>
<evidence type="ECO:0000313" key="2">
    <source>
        <dbReference type="Proteomes" id="UP000008141"/>
    </source>
</evidence>
<proteinExistence type="predicted"/>
<dbReference type="EMBL" id="GL433859">
    <property type="protein sequence ID" value="EFN51952.1"/>
    <property type="molecule type" value="Genomic_DNA"/>
</dbReference>
<dbReference type="KEGG" id="cvr:CHLNCDRAFT_139622"/>
<name>E1ZQJ8_CHLVA</name>
<dbReference type="Proteomes" id="UP000008141">
    <property type="component" value="Unassembled WGS sequence"/>
</dbReference>
<dbReference type="InParanoid" id="E1ZQJ8"/>
<organism evidence="2">
    <name type="scientific">Chlorella variabilis</name>
    <name type="common">Green alga</name>
    <dbReference type="NCBI Taxonomy" id="554065"/>
    <lineage>
        <taxon>Eukaryota</taxon>
        <taxon>Viridiplantae</taxon>
        <taxon>Chlorophyta</taxon>
        <taxon>core chlorophytes</taxon>
        <taxon>Trebouxiophyceae</taxon>
        <taxon>Chlorellales</taxon>
        <taxon>Chlorellaceae</taxon>
        <taxon>Chlorella clade</taxon>
        <taxon>Chlorella</taxon>
    </lineage>
</organism>
<keyword evidence="2" id="KW-1185">Reference proteome</keyword>
<dbReference type="AlphaFoldDB" id="E1ZQJ8"/>
<dbReference type="GeneID" id="17351380"/>
<accession>E1ZQJ8</accession>
<dbReference type="RefSeq" id="XP_005844054.1">
    <property type="nucleotide sequence ID" value="XM_005843992.1"/>
</dbReference>
<evidence type="ECO:0000313" key="1">
    <source>
        <dbReference type="EMBL" id="EFN51952.1"/>
    </source>
</evidence>
<gene>
    <name evidence="1" type="ORF">CHLNCDRAFT_139622</name>
</gene>
<sequence length="463" mass="49081">MALVWAPGSIEWRPLRRLVRACGTFADAALASVASRVAFHAVSRLASDSEGRAILATVAGVVGACQAVNSPGNAVKVPAVSAELMPAAKPASLAAAINPPNPLLDMLLILAGHAAGAWLATDCLGLFRQAQAPSAVEVVPLTGRRRWRVAINAPATPTTDALKDELADLGRRGYVFSPPASHVSQHAASLGQSVLAAARQLVHERHAPDSATATLFDRLFGEGGQRQPAVKVFEWQFGQPPAVLSHELIAVSSHEGQEHGEAGLWGTLCHEFAHTVCRHPEESAARATDGYGRLGPLQLLEAAGYAGFDTCARLLLGAATGAAPDGWGLGAARLLLDAVLARWARFPVSEVKYCRDSSDGELSFNILRELEAEKVACLLLAKCGRDPREYAARWVREGTPIEQVAAGLQTTVKRSSEAALHAITSSDMTKYGTYRWPNCPKISEALLQVLPEAMHIYGMQAAG</sequence>